<dbReference type="PROSITE" id="PS51030">
    <property type="entry name" value="NUCLEAR_REC_DBD_2"/>
    <property type="match status" value="1"/>
</dbReference>
<dbReference type="SMART" id="SM00399">
    <property type="entry name" value="ZnF_C4"/>
    <property type="match status" value="1"/>
</dbReference>
<dbReference type="Gene3D" id="1.10.565.10">
    <property type="entry name" value="Retinoid X Receptor"/>
    <property type="match status" value="1"/>
</dbReference>
<dbReference type="PRINTS" id="PR00047">
    <property type="entry name" value="STROIDFINGER"/>
</dbReference>
<keyword evidence="9" id="KW-0539">Nucleus</keyword>
<keyword evidence="2" id="KW-0479">Metal-binding</keyword>
<dbReference type="InterPro" id="IPR013088">
    <property type="entry name" value="Znf_NHR/GATA"/>
</dbReference>
<keyword evidence="8" id="KW-0675">Receptor</keyword>
<accession>A0A2A4J7P6</accession>
<name>A0A2A4J7P6_HELVI</name>
<dbReference type="InterPro" id="IPR035500">
    <property type="entry name" value="NHR-like_dom_sf"/>
</dbReference>
<evidence type="ECO:0000256" key="6">
    <source>
        <dbReference type="ARBA" id="ARBA00023125"/>
    </source>
</evidence>
<dbReference type="PROSITE" id="PS00031">
    <property type="entry name" value="NUCLEAR_REC_DBD_1"/>
    <property type="match status" value="1"/>
</dbReference>
<evidence type="ECO:0000256" key="9">
    <source>
        <dbReference type="ARBA" id="ARBA00023242"/>
    </source>
</evidence>
<keyword evidence="3" id="KW-0863">Zinc-finger</keyword>
<dbReference type="GO" id="GO:0003700">
    <property type="term" value="F:DNA-binding transcription factor activity"/>
    <property type="evidence" value="ECO:0007669"/>
    <property type="project" value="InterPro"/>
</dbReference>
<dbReference type="SUPFAM" id="SSF48508">
    <property type="entry name" value="Nuclear receptor ligand-binding domain"/>
    <property type="match status" value="1"/>
</dbReference>
<dbReference type="SUPFAM" id="SSF57716">
    <property type="entry name" value="Glucocorticoid receptor-like (DNA-binding domain)"/>
    <property type="match status" value="1"/>
</dbReference>
<evidence type="ECO:0000256" key="5">
    <source>
        <dbReference type="ARBA" id="ARBA00023015"/>
    </source>
</evidence>
<evidence type="ECO:0000256" key="2">
    <source>
        <dbReference type="ARBA" id="ARBA00022723"/>
    </source>
</evidence>
<dbReference type="GO" id="GO:0008270">
    <property type="term" value="F:zinc ion binding"/>
    <property type="evidence" value="ECO:0007669"/>
    <property type="project" value="UniProtKB-KW"/>
</dbReference>
<evidence type="ECO:0000256" key="8">
    <source>
        <dbReference type="ARBA" id="ARBA00023170"/>
    </source>
</evidence>
<keyword evidence="7" id="KW-0804">Transcription</keyword>
<evidence type="ECO:0000313" key="12">
    <source>
        <dbReference type="EMBL" id="PCG67991.1"/>
    </source>
</evidence>
<dbReference type="Pfam" id="PF00105">
    <property type="entry name" value="zf-C4"/>
    <property type="match status" value="1"/>
</dbReference>
<dbReference type="STRING" id="7102.A0A2A4J7P6"/>
<dbReference type="InterPro" id="IPR001628">
    <property type="entry name" value="Znf_hrmn_rcpt"/>
</dbReference>
<dbReference type="PANTHER" id="PTHR24083">
    <property type="entry name" value="NUCLEAR HORMONE RECEPTOR"/>
    <property type="match status" value="1"/>
</dbReference>
<comment type="caution">
    <text evidence="12">The sequence shown here is derived from an EMBL/GenBank/DDBJ whole genome shotgun (WGS) entry which is preliminary data.</text>
</comment>
<keyword evidence="6" id="KW-0238">DNA-binding</keyword>
<comment type="subcellular location">
    <subcellularLocation>
        <location evidence="1">Nucleus</location>
    </subcellularLocation>
</comment>
<protein>
    <recommendedName>
        <fullName evidence="13">Nuclear receptor domain-containing protein</fullName>
    </recommendedName>
</protein>
<evidence type="ECO:0000256" key="7">
    <source>
        <dbReference type="ARBA" id="ARBA00023163"/>
    </source>
</evidence>
<keyword evidence="5" id="KW-0805">Transcription regulation</keyword>
<evidence type="ECO:0000259" key="11">
    <source>
        <dbReference type="PROSITE" id="PS51843"/>
    </source>
</evidence>
<sequence length="955" mass="104396">MEGQDQMEMKFSGNNEVGGLELCIVCGDRASGRHYGAISCEGCKGFFKRSIRKKLGYQCRGSMNCEVTKHHRNRCQYCRLQKCLACGMRSDSVQHERKPIVDKSKGEQREGLHDRQAAYSKFLGLAGQAQAGQINPKEEPSDAFGAVSPAPAINFALAAAVAFNKGNPVSPYLTPGNAGDIEGARRQQLMLQTQLAKNLFKMGQFGAINEYLQSAYGTTPPEVPLAALHAAAETQQTEPEGPGGGILSTPESVQLCVSLPGAAPAHLRLHAVCEAGARLLAAAARWLRAVPAAHALPYVYHCIATSALRLHACWPPPRAGSAPCPLRTRCRIYICSAPARLLAAAARWLRAVPAAHALPYVYHCIATSALRLHACWPPPRAGSAPCPLRTRCRIYICSAPARLLAAAARWLRAVPAAHALPYVYHCIATSALRLHACWPPPRAGSAPCPLRTRCRIYICSAPARLLAAAARWLRAVPAAHALPYVYHCIATSALRLHACWPPPRAGSAPCPLRTRCRIYICSAPARLLAAAARWLRAVPAAHALPYVYHCIATSALRLHACWPPPRAGSAPCPLRTRCRIYICSAPARLLAAAARWLRAVPAAHALPYVYHCIATSALRLHACWPPPRAGSAPCPLRTRCRIYICSAPARLLAAAARWLRAVPAAHALPYVYHCIATSALRLHACWPPPRAGSAPCPLRTRCRIYICSAPARLLAAAARWLRAVPAAHALPYVYHCIATSALRLHACWPPPRAGSAPCPLRTRCRIFEIQVTLLKKCWPELFVLSLSMFAQQLSLSSLLPQMVSHLQAVLRDRASNDCVDRSHDMAMPEITASDYSDERIAEVSSSLTRLQQFISNMEQLRVQQREHAHLRALCLFSPDGVPDFLTRKLQDYQIKVLRSLRATCQPDEDRLATLLLQLPVLRTFSGPFLEDVFFVGFVGDVSIDDVIPYLLNAER</sequence>
<evidence type="ECO:0000256" key="1">
    <source>
        <dbReference type="ARBA" id="ARBA00004123"/>
    </source>
</evidence>
<gene>
    <name evidence="12" type="ORF">B5V51_5721</name>
</gene>
<dbReference type="Gene3D" id="3.30.50.10">
    <property type="entry name" value="Erythroid Transcription Factor GATA-1, subunit A"/>
    <property type="match status" value="1"/>
</dbReference>
<dbReference type="InterPro" id="IPR000536">
    <property type="entry name" value="Nucl_hrmn_rcpt_lig-bd"/>
</dbReference>
<dbReference type="GO" id="GO:0005634">
    <property type="term" value="C:nucleus"/>
    <property type="evidence" value="ECO:0007669"/>
    <property type="project" value="UniProtKB-SubCell"/>
</dbReference>
<evidence type="ECO:0008006" key="13">
    <source>
        <dbReference type="Google" id="ProtNLM"/>
    </source>
</evidence>
<evidence type="ECO:0000259" key="10">
    <source>
        <dbReference type="PROSITE" id="PS51030"/>
    </source>
</evidence>
<dbReference type="InterPro" id="IPR050274">
    <property type="entry name" value="Nuclear_hormone_rcpt_NR2"/>
</dbReference>
<organism evidence="12">
    <name type="scientific">Heliothis virescens</name>
    <name type="common">Tobacco budworm moth</name>
    <dbReference type="NCBI Taxonomy" id="7102"/>
    <lineage>
        <taxon>Eukaryota</taxon>
        <taxon>Metazoa</taxon>
        <taxon>Ecdysozoa</taxon>
        <taxon>Arthropoda</taxon>
        <taxon>Hexapoda</taxon>
        <taxon>Insecta</taxon>
        <taxon>Pterygota</taxon>
        <taxon>Neoptera</taxon>
        <taxon>Endopterygota</taxon>
        <taxon>Lepidoptera</taxon>
        <taxon>Glossata</taxon>
        <taxon>Ditrysia</taxon>
        <taxon>Noctuoidea</taxon>
        <taxon>Noctuidae</taxon>
        <taxon>Heliothinae</taxon>
        <taxon>Heliothis</taxon>
    </lineage>
</organism>
<feature type="domain" description="NR LBD" evidence="11">
    <location>
        <begin position="709"/>
        <end position="954"/>
    </location>
</feature>
<proteinExistence type="predicted"/>
<evidence type="ECO:0000256" key="3">
    <source>
        <dbReference type="ARBA" id="ARBA00022771"/>
    </source>
</evidence>
<reference evidence="12" key="1">
    <citation type="submission" date="2017-09" db="EMBL/GenBank/DDBJ databases">
        <title>Contemporary evolution of a Lepidopteran species, Heliothis virescens, in response to modern agricultural practices.</title>
        <authorList>
            <person name="Fritz M.L."/>
            <person name="Deyonke A.M."/>
            <person name="Papanicolaou A."/>
            <person name="Micinski S."/>
            <person name="Westbrook J."/>
            <person name="Gould F."/>
        </authorList>
    </citation>
    <scope>NUCLEOTIDE SEQUENCE [LARGE SCALE GENOMIC DNA]</scope>
    <source>
        <strain evidence="12">HvINT-</strain>
        <tissue evidence="12">Whole body</tissue>
    </source>
</reference>
<dbReference type="GO" id="GO:0043565">
    <property type="term" value="F:sequence-specific DNA binding"/>
    <property type="evidence" value="ECO:0007669"/>
    <property type="project" value="InterPro"/>
</dbReference>
<dbReference type="Pfam" id="PF00104">
    <property type="entry name" value="Hormone_recep"/>
    <property type="match status" value="1"/>
</dbReference>
<keyword evidence="4" id="KW-0862">Zinc</keyword>
<dbReference type="EMBL" id="NWSH01002557">
    <property type="protein sequence ID" value="PCG67991.1"/>
    <property type="molecule type" value="Genomic_DNA"/>
</dbReference>
<dbReference type="AlphaFoldDB" id="A0A2A4J7P6"/>
<feature type="domain" description="Nuclear receptor" evidence="10">
    <location>
        <begin position="20"/>
        <end position="95"/>
    </location>
</feature>
<evidence type="ECO:0000256" key="4">
    <source>
        <dbReference type="ARBA" id="ARBA00022833"/>
    </source>
</evidence>
<dbReference type="FunFam" id="3.30.50.10:FF:000015">
    <property type="entry name" value="Nuclear receptor subfamily 2, group C, member 1"/>
    <property type="match status" value="1"/>
</dbReference>
<dbReference type="PROSITE" id="PS51843">
    <property type="entry name" value="NR_LBD"/>
    <property type="match status" value="1"/>
</dbReference>